<protein>
    <submittedName>
        <fullName evidence="10">Mechanosensitive ion channel family protein</fullName>
    </submittedName>
</protein>
<organism evidence="10 11">
    <name type="scientific">Halospeciosus flavus</name>
    <dbReference type="NCBI Taxonomy" id="3032283"/>
    <lineage>
        <taxon>Archaea</taxon>
        <taxon>Methanobacteriati</taxon>
        <taxon>Methanobacteriota</taxon>
        <taxon>Stenosarchaea group</taxon>
        <taxon>Halobacteria</taxon>
        <taxon>Halobacteriales</taxon>
        <taxon>Halobacteriaceae</taxon>
        <taxon>Halospeciosus</taxon>
    </lineage>
</organism>
<proteinExistence type="inferred from homology"/>
<dbReference type="Gene3D" id="3.30.70.100">
    <property type="match status" value="1"/>
</dbReference>
<evidence type="ECO:0000313" key="10">
    <source>
        <dbReference type="EMBL" id="MFC7200584.1"/>
    </source>
</evidence>
<accession>A0ABD5Z600</accession>
<dbReference type="Pfam" id="PF00924">
    <property type="entry name" value="MS_channel_2nd"/>
    <property type="match status" value="1"/>
</dbReference>
<dbReference type="SUPFAM" id="SSF82689">
    <property type="entry name" value="Mechanosensitive channel protein MscS (YggB), C-terminal domain"/>
    <property type="match status" value="1"/>
</dbReference>
<evidence type="ECO:0000256" key="4">
    <source>
        <dbReference type="ARBA" id="ARBA00022692"/>
    </source>
</evidence>
<evidence type="ECO:0000256" key="2">
    <source>
        <dbReference type="ARBA" id="ARBA00008017"/>
    </source>
</evidence>
<dbReference type="InterPro" id="IPR010920">
    <property type="entry name" value="LSM_dom_sf"/>
</dbReference>
<name>A0ABD5Z600_9EURY</name>
<evidence type="ECO:0000256" key="1">
    <source>
        <dbReference type="ARBA" id="ARBA00004651"/>
    </source>
</evidence>
<keyword evidence="3" id="KW-1003">Cell membrane</keyword>
<evidence type="ECO:0000259" key="8">
    <source>
        <dbReference type="Pfam" id="PF00924"/>
    </source>
</evidence>
<dbReference type="GO" id="GO:0005886">
    <property type="term" value="C:plasma membrane"/>
    <property type="evidence" value="ECO:0007669"/>
    <property type="project" value="UniProtKB-SubCell"/>
</dbReference>
<dbReference type="Pfam" id="PF21082">
    <property type="entry name" value="MS_channel_3rd"/>
    <property type="match status" value="1"/>
</dbReference>
<dbReference type="SUPFAM" id="SSF50182">
    <property type="entry name" value="Sm-like ribonucleoproteins"/>
    <property type="match status" value="1"/>
</dbReference>
<keyword evidence="6 7" id="KW-0472">Membrane</keyword>
<keyword evidence="11" id="KW-1185">Reference proteome</keyword>
<dbReference type="InterPro" id="IPR011066">
    <property type="entry name" value="MscS_channel_C_sf"/>
</dbReference>
<dbReference type="Gene3D" id="2.30.30.60">
    <property type="match status" value="1"/>
</dbReference>
<evidence type="ECO:0000256" key="6">
    <source>
        <dbReference type="ARBA" id="ARBA00023136"/>
    </source>
</evidence>
<dbReference type="AlphaFoldDB" id="A0ABD5Z600"/>
<evidence type="ECO:0000313" key="11">
    <source>
        <dbReference type="Proteomes" id="UP001596447"/>
    </source>
</evidence>
<evidence type="ECO:0000256" key="3">
    <source>
        <dbReference type="ARBA" id="ARBA00022475"/>
    </source>
</evidence>
<keyword evidence="4 7" id="KW-0812">Transmembrane</keyword>
<feature type="domain" description="Mechanosensitive ion channel MscS" evidence="8">
    <location>
        <begin position="110"/>
        <end position="173"/>
    </location>
</feature>
<evidence type="ECO:0000259" key="9">
    <source>
        <dbReference type="Pfam" id="PF21082"/>
    </source>
</evidence>
<comment type="subcellular location">
    <subcellularLocation>
        <location evidence="1">Cell membrane</location>
        <topology evidence="1">Multi-pass membrane protein</topology>
    </subcellularLocation>
</comment>
<reference evidence="10 11" key="1">
    <citation type="journal article" date="2019" name="Int. J. Syst. Evol. Microbiol.">
        <title>The Global Catalogue of Microorganisms (GCM) 10K type strain sequencing project: providing services to taxonomists for standard genome sequencing and annotation.</title>
        <authorList>
            <consortium name="The Broad Institute Genomics Platform"/>
            <consortium name="The Broad Institute Genome Sequencing Center for Infectious Disease"/>
            <person name="Wu L."/>
            <person name="Ma J."/>
        </authorList>
    </citation>
    <scope>NUCLEOTIDE SEQUENCE [LARGE SCALE GENOMIC DNA]</scope>
    <source>
        <strain evidence="10 11">XZGYJ-43</strain>
    </source>
</reference>
<feature type="domain" description="Mechanosensitive ion channel MscS C-terminal" evidence="9">
    <location>
        <begin position="192"/>
        <end position="264"/>
    </location>
</feature>
<dbReference type="EMBL" id="JBHTAR010000011">
    <property type="protein sequence ID" value="MFC7200584.1"/>
    <property type="molecule type" value="Genomic_DNA"/>
</dbReference>
<sequence length="297" mass="31330">MSFTFPGWLVDLFLTYQGHLSRFGGFLVAATVVYTVGRLLVVPSLVRASRLRNPENPALVAAVESYAEVFLLVVAFAAGLVGAGFGSLLTKSAVVAAAITVVVGVAGQEVFGNLVAGAFLVADPDFDVGDYIEWNDRAGSVEAVDFRVTRVRTTADEVVTVPNAELATNAIQNPYARGRYRVTEELSVALADLDRATELLREAAAADDRVLDEPSPTVIATGFGESTVSLTVLLWVADPDHDAVWAVKDAFLRRVAERSHEAGVTVNPASKRLLAGSVDVDAGGATDGRAASAEHSD</sequence>
<gene>
    <name evidence="10" type="ORF">ACFQJ9_14360</name>
</gene>
<dbReference type="RefSeq" id="WP_279527361.1">
    <property type="nucleotide sequence ID" value="NZ_CP122312.1"/>
</dbReference>
<comment type="caution">
    <text evidence="10">The sequence shown here is derived from an EMBL/GenBank/DDBJ whole genome shotgun (WGS) entry which is preliminary data.</text>
</comment>
<feature type="transmembrane region" description="Helical" evidence="7">
    <location>
        <begin position="88"/>
        <end position="107"/>
    </location>
</feature>
<comment type="similarity">
    <text evidence="2">Belongs to the MscS (TC 1.A.23) family.</text>
</comment>
<dbReference type="InterPro" id="IPR006685">
    <property type="entry name" value="MscS_channel_2nd"/>
</dbReference>
<dbReference type="InterPro" id="IPR045275">
    <property type="entry name" value="MscS_archaea/bacteria_type"/>
</dbReference>
<keyword evidence="5 7" id="KW-1133">Transmembrane helix</keyword>
<dbReference type="InterPro" id="IPR023408">
    <property type="entry name" value="MscS_beta-dom_sf"/>
</dbReference>
<evidence type="ECO:0000256" key="5">
    <source>
        <dbReference type="ARBA" id="ARBA00022989"/>
    </source>
</evidence>
<dbReference type="PANTHER" id="PTHR30221">
    <property type="entry name" value="SMALL-CONDUCTANCE MECHANOSENSITIVE CHANNEL"/>
    <property type="match status" value="1"/>
</dbReference>
<evidence type="ECO:0000256" key="7">
    <source>
        <dbReference type="SAM" id="Phobius"/>
    </source>
</evidence>
<feature type="transmembrane region" description="Helical" evidence="7">
    <location>
        <begin position="58"/>
        <end position="82"/>
    </location>
</feature>
<dbReference type="Proteomes" id="UP001596447">
    <property type="component" value="Unassembled WGS sequence"/>
</dbReference>
<feature type="transmembrane region" description="Helical" evidence="7">
    <location>
        <begin position="20"/>
        <end position="46"/>
    </location>
</feature>
<dbReference type="PANTHER" id="PTHR30221:SF1">
    <property type="entry name" value="SMALL-CONDUCTANCE MECHANOSENSITIVE CHANNEL"/>
    <property type="match status" value="1"/>
</dbReference>
<dbReference type="InterPro" id="IPR049278">
    <property type="entry name" value="MS_channel_C"/>
</dbReference>